<dbReference type="SUPFAM" id="SSF48371">
    <property type="entry name" value="ARM repeat"/>
    <property type="match status" value="1"/>
</dbReference>
<dbReference type="SUPFAM" id="SSF57783">
    <property type="entry name" value="Zinc beta-ribbon"/>
    <property type="match status" value="2"/>
</dbReference>
<name>A0A2A3E3S7_APICC</name>
<dbReference type="InterPro" id="IPR050693">
    <property type="entry name" value="Hsp70_NEF-Inhibitors"/>
</dbReference>
<keyword evidence="3 6" id="KW-0863">Zinc-finger</keyword>
<dbReference type="STRING" id="94128.A0A2A3E3S7"/>
<dbReference type="SMART" id="SM00440">
    <property type="entry name" value="ZnF_C2C2"/>
    <property type="match status" value="1"/>
</dbReference>
<dbReference type="AlphaFoldDB" id="A0A2A3E3S7"/>
<evidence type="ECO:0000256" key="2">
    <source>
        <dbReference type="ARBA" id="ARBA00022737"/>
    </source>
</evidence>
<dbReference type="FunFam" id="2.20.25.10:FF:000009">
    <property type="entry name" value="DNA-directed RNA polymerase subunit"/>
    <property type="match status" value="1"/>
</dbReference>
<dbReference type="EMBL" id="KZ288427">
    <property type="protein sequence ID" value="PBC25906.1"/>
    <property type="molecule type" value="Genomic_DNA"/>
</dbReference>
<dbReference type="PANTHER" id="PTHR19316:SF18">
    <property type="entry name" value="HSP70-BINDING PROTEIN 1"/>
    <property type="match status" value="1"/>
</dbReference>
<keyword evidence="1 7" id="KW-0479">Metal-binding</keyword>
<dbReference type="GO" id="GO:0005783">
    <property type="term" value="C:endoplasmic reticulum"/>
    <property type="evidence" value="ECO:0007669"/>
    <property type="project" value="TreeGrafter"/>
</dbReference>
<dbReference type="PROSITE" id="PS01030">
    <property type="entry name" value="RNA_POL_M_15KD"/>
    <property type="match status" value="1"/>
</dbReference>
<dbReference type="GO" id="GO:0005654">
    <property type="term" value="C:nucleoplasm"/>
    <property type="evidence" value="ECO:0007669"/>
    <property type="project" value="UniProtKB-ARBA"/>
</dbReference>
<gene>
    <name evidence="10" type="ORF">APICC_04931</name>
</gene>
<protein>
    <submittedName>
        <fullName evidence="10">DNA-directed RNA polymerase II subunit RPB9</fullName>
    </submittedName>
</protein>
<dbReference type="GO" id="GO:0006351">
    <property type="term" value="P:DNA-templated transcription"/>
    <property type="evidence" value="ECO:0007669"/>
    <property type="project" value="InterPro"/>
</dbReference>
<evidence type="ECO:0000259" key="9">
    <source>
        <dbReference type="PROSITE" id="PS51133"/>
    </source>
</evidence>
<evidence type="ECO:0000256" key="1">
    <source>
        <dbReference type="ARBA" id="ARBA00022723"/>
    </source>
</evidence>
<dbReference type="InterPro" id="IPR034012">
    <property type="entry name" value="Zn_ribbon_RPB9_C"/>
</dbReference>
<dbReference type="PROSITE" id="PS51133">
    <property type="entry name" value="ZF_TFIIS_2"/>
    <property type="match status" value="1"/>
</dbReference>
<dbReference type="Gene3D" id="2.20.25.10">
    <property type="match status" value="2"/>
</dbReference>
<dbReference type="GO" id="GO:0000428">
    <property type="term" value="C:DNA-directed RNA polymerase complex"/>
    <property type="evidence" value="ECO:0007669"/>
    <property type="project" value="UniProtKB-KW"/>
</dbReference>
<accession>A0A2A3E3S7</accession>
<dbReference type="Gene3D" id="1.25.10.10">
    <property type="entry name" value="Leucine-rich Repeat Variant"/>
    <property type="match status" value="1"/>
</dbReference>
<feature type="region of interest" description="Disordered" evidence="8">
    <location>
        <begin position="106"/>
        <end position="144"/>
    </location>
</feature>
<dbReference type="Pfam" id="PF02150">
    <property type="entry name" value="Zn_ribbon_RPB9"/>
    <property type="match status" value="1"/>
</dbReference>
<reference evidence="10 11" key="1">
    <citation type="submission" date="2014-07" db="EMBL/GenBank/DDBJ databases">
        <title>Genomic and transcriptomic analysis on Apis cerana provide comprehensive insights into honey bee biology.</title>
        <authorList>
            <person name="Diao Q."/>
            <person name="Sun L."/>
            <person name="Zheng H."/>
            <person name="Zheng H."/>
            <person name="Xu S."/>
            <person name="Wang S."/>
            <person name="Zeng Z."/>
            <person name="Hu F."/>
            <person name="Su S."/>
            <person name="Wu J."/>
        </authorList>
    </citation>
    <scope>NUCLEOTIDE SEQUENCE [LARGE SCALE GENOMIC DNA]</scope>
    <source>
        <tissue evidence="10">Pupae without intestine</tissue>
    </source>
</reference>
<dbReference type="InterPro" id="IPR011989">
    <property type="entry name" value="ARM-like"/>
</dbReference>
<dbReference type="InterPro" id="IPR013918">
    <property type="entry name" value="Nucleotide_exch_fac_Fes1"/>
</dbReference>
<keyword evidence="5 7" id="KW-0804">Transcription</keyword>
<dbReference type="Pfam" id="PF01096">
    <property type="entry name" value="Zn_ribbon_TFIIS"/>
    <property type="match status" value="1"/>
</dbReference>
<dbReference type="Proteomes" id="UP000242457">
    <property type="component" value="Unassembled WGS sequence"/>
</dbReference>
<proteinExistence type="inferred from homology"/>
<keyword evidence="2" id="KW-0677">Repeat</keyword>
<dbReference type="OrthoDB" id="10250458at2759"/>
<evidence type="ECO:0000313" key="10">
    <source>
        <dbReference type="EMBL" id="PBC25906.1"/>
    </source>
</evidence>
<dbReference type="InterPro" id="IPR001529">
    <property type="entry name" value="Zn_ribbon_RPB9"/>
</dbReference>
<keyword evidence="4" id="KW-0862">Zinc</keyword>
<dbReference type="GO" id="GO:0008270">
    <property type="term" value="F:zinc ion binding"/>
    <property type="evidence" value="ECO:0007669"/>
    <property type="project" value="UniProtKB-KW"/>
</dbReference>
<dbReference type="CDD" id="cd10508">
    <property type="entry name" value="Zn-ribbon_RPB9"/>
    <property type="match status" value="1"/>
</dbReference>
<comment type="similarity">
    <text evidence="7">Belongs to the archaeal rpoM/eukaryotic RPA12/RPB9/RPC11 RNA polymerase family.</text>
</comment>
<dbReference type="SMART" id="SM00661">
    <property type="entry name" value="RPOL9"/>
    <property type="match status" value="1"/>
</dbReference>
<sequence>MSKITGYDTHDDGPGFVGIRFCQECNNMLYPKEDKENKVLMYACRNCDFKQLADSNCIYVNKIMHEIDELTHIVADVISDPTLPRTEDHPCPKCNHREAVFFQAQTRRAEEEMSSQTSNNREKTEGQPRVNSRARPLSIEGPSNMNNIDPQVLEPLPNQPRQPTNLQGLLRFAMEATNSQNVTSDIPFQPMDEERQEFLKQTLSSLSCNIIEELQKSIKVLSNVIDLRPDDDTSQHESALEKIADFVDNIDIANDFYKIGGFSIFGPCLNSPHSSIRWRAADVIAELAQNNPFCQERFLETGLFPILLNMIDTDPAETVRIKALYAVSCIVREHPMSLKYMDINDGYSILLRAMQSSIKKLQIKSAFLLSSLCSKENVNDLKLTLVNMGLIEQATGLLAIGDLLPEIRDQLLNILDGLTNDNFFPALKECRRPELCLQSTIERYIKDLKQEENPDQIDVCYRLLNKVFSDQDTNQER</sequence>
<feature type="domain" description="TFIIS-type" evidence="9">
    <location>
        <begin position="87"/>
        <end position="114"/>
    </location>
</feature>
<organism evidence="10 11">
    <name type="scientific">Apis cerana cerana</name>
    <name type="common">Oriental honeybee</name>
    <dbReference type="NCBI Taxonomy" id="94128"/>
    <lineage>
        <taxon>Eukaryota</taxon>
        <taxon>Metazoa</taxon>
        <taxon>Ecdysozoa</taxon>
        <taxon>Arthropoda</taxon>
        <taxon>Hexapoda</taxon>
        <taxon>Insecta</taxon>
        <taxon>Pterygota</taxon>
        <taxon>Neoptera</taxon>
        <taxon>Endopterygota</taxon>
        <taxon>Hymenoptera</taxon>
        <taxon>Apocrita</taxon>
        <taxon>Aculeata</taxon>
        <taxon>Apoidea</taxon>
        <taxon>Anthophila</taxon>
        <taxon>Apidae</taxon>
        <taxon>Apis</taxon>
    </lineage>
</organism>
<evidence type="ECO:0000256" key="7">
    <source>
        <dbReference type="RuleBase" id="RU003474"/>
    </source>
</evidence>
<evidence type="ECO:0000256" key="8">
    <source>
        <dbReference type="SAM" id="MobiDB-lite"/>
    </source>
</evidence>
<evidence type="ECO:0000256" key="5">
    <source>
        <dbReference type="ARBA" id="ARBA00023163"/>
    </source>
</evidence>
<dbReference type="InterPro" id="IPR019761">
    <property type="entry name" value="DNA-dir_RNA_pol-M_15_CS"/>
</dbReference>
<dbReference type="Pfam" id="PF08609">
    <property type="entry name" value="Fes1"/>
    <property type="match status" value="1"/>
</dbReference>
<dbReference type="InterPro" id="IPR001222">
    <property type="entry name" value="Znf_TFIIS"/>
</dbReference>
<dbReference type="GO" id="GO:0000774">
    <property type="term" value="F:adenyl-nucleotide exchange factor activity"/>
    <property type="evidence" value="ECO:0007669"/>
    <property type="project" value="TreeGrafter"/>
</dbReference>
<keyword evidence="7 10" id="KW-0240">DNA-directed RNA polymerase</keyword>
<evidence type="ECO:0000256" key="4">
    <source>
        <dbReference type="ARBA" id="ARBA00022833"/>
    </source>
</evidence>
<evidence type="ECO:0000313" key="11">
    <source>
        <dbReference type="Proteomes" id="UP000242457"/>
    </source>
</evidence>
<dbReference type="InterPro" id="IPR016024">
    <property type="entry name" value="ARM-type_fold"/>
</dbReference>
<evidence type="ECO:0000256" key="6">
    <source>
        <dbReference type="PROSITE-ProRule" id="PRU00472"/>
    </source>
</evidence>
<evidence type="ECO:0000256" key="3">
    <source>
        <dbReference type="ARBA" id="ARBA00022771"/>
    </source>
</evidence>
<dbReference type="PANTHER" id="PTHR19316">
    <property type="entry name" value="PROTEIN FOLDING REGULATOR"/>
    <property type="match status" value="1"/>
</dbReference>
<keyword evidence="11" id="KW-1185">Reference proteome</keyword>
<dbReference type="GO" id="GO:0003676">
    <property type="term" value="F:nucleic acid binding"/>
    <property type="evidence" value="ECO:0007669"/>
    <property type="project" value="InterPro"/>
</dbReference>